<sequence length="374" mass="41748">MQRKLHIVQVLPALQSGGVERGTLEVADYLVQKGHQSTVISAGGRLVTNLVAGGSQHIQMPIGQKSLWTLRLIPALRRFLRDNQVDILHVRSRFPAWVCFIAWKTMDPTTRPKLITTVHGAYSVNAYSSIMTKGEQVIVISNMIREYVLNHYRVSAEKLTLNYRGVSDQAHPYGYQPDAKWLQQWYDTHPETRQKQLICLPARLTRWKGQRDFVEVIAQLKQSHPNVHGLIVGDVQKGKTAFLEELRRYAVQLGISDNISFIGHRSDIREVMAVSDIVMSLSLQPEAFGRTAIEALSLGVPVIAYSHGGVAEQMSAVLPSGQVAVGDTQQAAELALNWLKIPPSVPTKHPFSLSNMLDNTLKVYHKALNQQALS</sequence>
<feature type="domain" description="Glycosyltransferase subfamily 4-like N-terminal" evidence="2">
    <location>
        <begin position="17"/>
        <end position="167"/>
    </location>
</feature>
<dbReference type="PANTHER" id="PTHR12526:SF638">
    <property type="entry name" value="SPORE COAT PROTEIN SA"/>
    <property type="match status" value="1"/>
</dbReference>
<dbReference type="STRING" id="392484.LP43_0357"/>
<dbReference type="Gene3D" id="3.40.50.2000">
    <property type="entry name" value="Glycogen Phosphorylase B"/>
    <property type="match status" value="2"/>
</dbReference>
<gene>
    <name evidence="3" type="ORF">LP43_0357</name>
</gene>
<name>A0A0A0BLF4_9GAMM</name>
<dbReference type="CDD" id="cd03819">
    <property type="entry name" value="GT4_WavL-like"/>
    <property type="match status" value="1"/>
</dbReference>
<dbReference type="RefSeq" id="WP_036311346.1">
    <property type="nucleotide sequence ID" value="NZ_JRQD01000001.1"/>
</dbReference>
<organism evidence="3 4">
    <name type="scientific">Methylophaga thiooxydans</name>
    <dbReference type="NCBI Taxonomy" id="392484"/>
    <lineage>
        <taxon>Bacteria</taxon>
        <taxon>Pseudomonadati</taxon>
        <taxon>Pseudomonadota</taxon>
        <taxon>Gammaproteobacteria</taxon>
        <taxon>Thiotrichales</taxon>
        <taxon>Piscirickettsiaceae</taxon>
        <taxon>Methylophaga</taxon>
    </lineage>
</organism>
<dbReference type="Pfam" id="PF00534">
    <property type="entry name" value="Glycos_transf_1"/>
    <property type="match status" value="1"/>
</dbReference>
<keyword evidence="3" id="KW-0808">Transferase</keyword>
<evidence type="ECO:0000313" key="4">
    <source>
        <dbReference type="Proteomes" id="UP000029999"/>
    </source>
</evidence>
<evidence type="ECO:0000259" key="1">
    <source>
        <dbReference type="Pfam" id="PF00534"/>
    </source>
</evidence>
<dbReference type="AlphaFoldDB" id="A0A0A0BLF4"/>
<dbReference type="GO" id="GO:1901135">
    <property type="term" value="P:carbohydrate derivative metabolic process"/>
    <property type="evidence" value="ECO:0007669"/>
    <property type="project" value="UniProtKB-ARBA"/>
</dbReference>
<protein>
    <submittedName>
        <fullName evidence="3">Glycosyltransferase</fullName>
    </submittedName>
</protein>
<dbReference type="InterPro" id="IPR028098">
    <property type="entry name" value="Glyco_trans_4-like_N"/>
</dbReference>
<dbReference type="Proteomes" id="UP000029999">
    <property type="component" value="Unassembled WGS sequence"/>
</dbReference>
<accession>A0A0A0BLF4</accession>
<evidence type="ECO:0000313" key="3">
    <source>
        <dbReference type="EMBL" id="KGM07939.1"/>
    </source>
</evidence>
<dbReference type="PANTHER" id="PTHR12526">
    <property type="entry name" value="GLYCOSYLTRANSFERASE"/>
    <property type="match status" value="1"/>
</dbReference>
<dbReference type="Pfam" id="PF13439">
    <property type="entry name" value="Glyco_transf_4"/>
    <property type="match status" value="1"/>
</dbReference>
<feature type="domain" description="Glycosyl transferase family 1" evidence="1">
    <location>
        <begin position="192"/>
        <end position="327"/>
    </location>
</feature>
<dbReference type="GO" id="GO:0016757">
    <property type="term" value="F:glycosyltransferase activity"/>
    <property type="evidence" value="ECO:0007669"/>
    <property type="project" value="InterPro"/>
</dbReference>
<dbReference type="EMBL" id="JRQD01000001">
    <property type="protein sequence ID" value="KGM07939.1"/>
    <property type="molecule type" value="Genomic_DNA"/>
</dbReference>
<dbReference type="InterPro" id="IPR001296">
    <property type="entry name" value="Glyco_trans_1"/>
</dbReference>
<evidence type="ECO:0000259" key="2">
    <source>
        <dbReference type="Pfam" id="PF13439"/>
    </source>
</evidence>
<proteinExistence type="predicted"/>
<comment type="caution">
    <text evidence="3">The sequence shown here is derived from an EMBL/GenBank/DDBJ whole genome shotgun (WGS) entry which is preliminary data.</text>
</comment>
<dbReference type="SUPFAM" id="SSF53756">
    <property type="entry name" value="UDP-Glycosyltransferase/glycogen phosphorylase"/>
    <property type="match status" value="1"/>
</dbReference>
<reference evidence="3 4" key="1">
    <citation type="submission" date="2014-09" db="EMBL/GenBank/DDBJ databases">
        <authorList>
            <person name="Grob C."/>
            <person name="Taubert M."/>
            <person name="Howat A.M."/>
            <person name="Burns O.J."/>
            <person name="Dixon J.L."/>
            <person name="Chen Y."/>
            <person name="Murrell J.C."/>
        </authorList>
    </citation>
    <scope>NUCLEOTIDE SEQUENCE [LARGE SCALE GENOMIC DNA]</scope>
    <source>
        <strain evidence="3">L4</strain>
    </source>
</reference>